<dbReference type="Gene3D" id="3.40.980.10">
    <property type="entry name" value="MoaB/Mog-like domain"/>
    <property type="match status" value="1"/>
</dbReference>
<dbReference type="Pfam" id="PF00994">
    <property type="entry name" value="MoCF_biosynth"/>
    <property type="match status" value="1"/>
</dbReference>
<dbReference type="NCBIfam" id="TIGR00177">
    <property type="entry name" value="molyb_syn"/>
    <property type="match status" value="1"/>
</dbReference>
<comment type="pathway">
    <text evidence="4">Cofactor biosynthesis; molybdopterin biosynthesis.</text>
</comment>
<dbReference type="SUPFAM" id="SSF63882">
    <property type="entry name" value="MoeA N-terminal region -like"/>
    <property type="match status" value="1"/>
</dbReference>
<comment type="caution">
    <text evidence="6">The sequence shown here is derived from an EMBL/GenBank/DDBJ whole genome shotgun (WGS) entry which is preliminary data.</text>
</comment>
<dbReference type="Pfam" id="PF03453">
    <property type="entry name" value="MoeA_N"/>
    <property type="match status" value="1"/>
</dbReference>
<dbReference type="RefSeq" id="WP_185694553.1">
    <property type="nucleotide sequence ID" value="NZ_JACHVA010000136.1"/>
</dbReference>
<comment type="similarity">
    <text evidence="2 4">Belongs to the MoeA family.</text>
</comment>
<keyword evidence="4" id="KW-0460">Magnesium</keyword>
<keyword evidence="7" id="KW-1185">Reference proteome</keyword>
<evidence type="ECO:0000256" key="4">
    <source>
        <dbReference type="RuleBase" id="RU365090"/>
    </source>
</evidence>
<dbReference type="CDD" id="cd00887">
    <property type="entry name" value="MoeA"/>
    <property type="match status" value="1"/>
</dbReference>
<dbReference type="InterPro" id="IPR036688">
    <property type="entry name" value="MoeA_C_domain_IV_sf"/>
</dbReference>
<dbReference type="InterPro" id="IPR036425">
    <property type="entry name" value="MoaB/Mog-like_dom_sf"/>
</dbReference>
<evidence type="ECO:0000256" key="3">
    <source>
        <dbReference type="ARBA" id="ARBA00047317"/>
    </source>
</evidence>
<evidence type="ECO:0000256" key="1">
    <source>
        <dbReference type="ARBA" id="ARBA00002901"/>
    </source>
</evidence>
<evidence type="ECO:0000259" key="5">
    <source>
        <dbReference type="SMART" id="SM00852"/>
    </source>
</evidence>
<dbReference type="GO" id="GO:0005829">
    <property type="term" value="C:cytosol"/>
    <property type="evidence" value="ECO:0007669"/>
    <property type="project" value="TreeGrafter"/>
</dbReference>
<keyword evidence="4" id="KW-0479">Metal-binding</keyword>
<dbReference type="EMBL" id="JACHVA010000136">
    <property type="protein sequence ID" value="MBC2603936.1"/>
    <property type="molecule type" value="Genomic_DNA"/>
</dbReference>
<organism evidence="6 7">
    <name type="scientific">Puniceicoccus vermicola</name>
    <dbReference type="NCBI Taxonomy" id="388746"/>
    <lineage>
        <taxon>Bacteria</taxon>
        <taxon>Pseudomonadati</taxon>
        <taxon>Verrucomicrobiota</taxon>
        <taxon>Opitutia</taxon>
        <taxon>Puniceicoccales</taxon>
        <taxon>Puniceicoccaceae</taxon>
        <taxon>Puniceicoccus</taxon>
    </lineage>
</organism>
<dbReference type="GO" id="GO:0006777">
    <property type="term" value="P:Mo-molybdopterin cofactor biosynthetic process"/>
    <property type="evidence" value="ECO:0007669"/>
    <property type="project" value="UniProtKB-UniRule"/>
</dbReference>
<accession>A0A7X1E6A3</accession>
<feature type="domain" description="MoaB/Mog" evidence="5">
    <location>
        <begin position="181"/>
        <end position="319"/>
    </location>
</feature>
<keyword evidence="4 6" id="KW-0808">Transferase</keyword>
<dbReference type="AlphaFoldDB" id="A0A7X1E6A3"/>
<evidence type="ECO:0000313" key="6">
    <source>
        <dbReference type="EMBL" id="MBC2603936.1"/>
    </source>
</evidence>
<name>A0A7X1E6A3_9BACT</name>
<comment type="catalytic activity">
    <reaction evidence="3">
        <text>adenylyl-molybdopterin + molybdate = Mo-molybdopterin + AMP + H(+)</text>
        <dbReference type="Rhea" id="RHEA:35047"/>
        <dbReference type="ChEBI" id="CHEBI:15378"/>
        <dbReference type="ChEBI" id="CHEBI:36264"/>
        <dbReference type="ChEBI" id="CHEBI:62727"/>
        <dbReference type="ChEBI" id="CHEBI:71302"/>
        <dbReference type="ChEBI" id="CHEBI:456215"/>
        <dbReference type="EC" id="2.10.1.1"/>
    </reaction>
</comment>
<dbReference type="GO" id="GO:0046872">
    <property type="term" value="F:metal ion binding"/>
    <property type="evidence" value="ECO:0007669"/>
    <property type="project" value="UniProtKB-UniRule"/>
</dbReference>
<dbReference type="SUPFAM" id="SSF53218">
    <property type="entry name" value="Molybdenum cofactor biosynthesis proteins"/>
    <property type="match status" value="1"/>
</dbReference>
<evidence type="ECO:0000256" key="2">
    <source>
        <dbReference type="ARBA" id="ARBA00010763"/>
    </source>
</evidence>
<dbReference type="InterPro" id="IPR036135">
    <property type="entry name" value="MoeA_linker/N_sf"/>
</dbReference>
<dbReference type="EC" id="2.10.1.1" evidence="4"/>
<dbReference type="PANTHER" id="PTHR10192">
    <property type="entry name" value="MOLYBDOPTERIN BIOSYNTHESIS PROTEIN"/>
    <property type="match status" value="1"/>
</dbReference>
<reference evidence="6 7" key="1">
    <citation type="submission" date="2020-07" db="EMBL/GenBank/DDBJ databases">
        <authorList>
            <person name="Feng X."/>
        </authorList>
    </citation>
    <scope>NUCLEOTIDE SEQUENCE [LARGE SCALE GENOMIC DNA]</scope>
    <source>
        <strain evidence="6 7">JCM14086</strain>
    </source>
</reference>
<dbReference type="PANTHER" id="PTHR10192:SF5">
    <property type="entry name" value="GEPHYRIN"/>
    <property type="match status" value="1"/>
</dbReference>
<sequence length="400" mass="42794">MSSKIPVSEADRLLQSHVHPAPSVRCPLEKAAGRVLREEVRADRDLPPFDRCMLDGYAVRAAEAEPGAIFTIAARIHAGEDTAPLPAPRLSALEIMTGSSLPPGADAVIPYESTTSLGDNQFRFEESAPLSPEDGVHRQASDYPKGTPLLSAGSLLGPVEVGIAASCGYAEPLCSQLPRIAIFGTGDELVPVQASPGPTQIRRSNLYVIENALASAGFPAGLVSHLSDDIRTQEQILACAIAENDLVIISGAVSRGKRDRIPEALDQQGQRIFHGVSQRPGKPMGFWTKRNRTAIFGLPGNPVSTLIATHRYVIPFLLACAGAANPSRPTVETTDTVPPHPDLTRFLPFQFTPEGKARLQPTNNSGDYARLANSAGFLEIPAQSGNTAPLTSFSYQLWQR</sequence>
<protein>
    <recommendedName>
        <fullName evidence="4">Molybdopterin molybdenumtransferase</fullName>
        <ecNumber evidence="4">2.10.1.1</ecNumber>
    </recommendedName>
</protein>
<dbReference type="Gene3D" id="2.170.190.11">
    <property type="entry name" value="Molybdopterin biosynthesis moea protein, domain 3"/>
    <property type="match status" value="1"/>
</dbReference>
<keyword evidence="4" id="KW-0500">Molybdenum</keyword>
<keyword evidence="4" id="KW-0501">Molybdenum cofactor biosynthesis</keyword>
<dbReference type="InterPro" id="IPR005110">
    <property type="entry name" value="MoeA_linker/N"/>
</dbReference>
<dbReference type="Gene3D" id="3.90.105.10">
    <property type="entry name" value="Molybdopterin biosynthesis moea protein, domain 2"/>
    <property type="match status" value="1"/>
</dbReference>
<evidence type="ECO:0000313" key="7">
    <source>
        <dbReference type="Proteomes" id="UP000525652"/>
    </source>
</evidence>
<comment type="function">
    <text evidence="1 4">Catalyzes the insertion of molybdate into adenylated molybdopterin with the concomitant release of AMP.</text>
</comment>
<gene>
    <name evidence="6" type="ORF">H5P30_19320</name>
</gene>
<dbReference type="SMART" id="SM00852">
    <property type="entry name" value="MoCF_biosynth"/>
    <property type="match status" value="1"/>
</dbReference>
<dbReference type="InterPro" id="IPR038987">
    <property type="entry name" value="MoeA-like"/>
</dbReference>
<dbReference type="Gene3D" id="2.40.340.10">
    <property type="entry name" value="MoeA, C-terminal, domain IV"/>
    <property type="match status" value="1"/>
</dbReference>
<comment type="cofactor">
    <cofactor evidence="4">
        <name>Mg(2+)</name>
        <dbReference type="ChEBI" id="CHEBI:18420"/>
    </cofactor>
</comment>
<dbReference type="GO" id="GO:0061599">
    <property type="term" value="F:molybdopterin molybdotransferase activity"/>
    <property type="evidence" value="ECO:0007669"/>
    <property type="project" value="UniProtKB-UniRule"/>
</dbReference>
<proteinExistence type="inferred from homology"/>
<dbReference type="InterPro" id="IPR001453">
    <property type="entry name" value="MoaB/Mog_dom"/>
</dbReference>
<dbReference type="UniPathway" id="UPA00344"/>
<dbReference type="Proteomes" id="UP000525652">
    <property type="component" value="Unassembled WGS sequence"/>
</dbReference>